<evidence type="ECO:0000256" key="2">
    <source>
        <dbReference type="SAM" id="SignalP"/>
    </source>
</evidence>
<dbReference type="EMBL" id="CP158165">
    <property type="protein sequence ID" value="XBV22922.1"/>
    <property type="molecule type" value="Genomic_DNA"/>
</dbReference>
<sequence length="300" mass="31745">MRGRLRLGGRAGLVLLAGVSLLFAGTSLSSAAEQTTTGTAAPAALVVKDNDFNGDTHSDVLSVDSAGRLWLYPGNGAAGWLPRIGYSYGWDAMTAILAPGDFDGDGNADLMSVDSTGYLRLYASNGKAGWLYWKRFGGGWNAMTSVFGPGDFNGDGFMDILARQNTGQLWLYPGDGKGGFLARVGYGYGWNAMTSVRGPGDFDGDTFVDVTARDGDGNLWLYRGDGKGGWLPGRTLIGSSWQNLTAIVTPWDFNGDDKVDLLVRNAGGYLYLYRGSGTGGWILPPVLVGSGWNSMTAITA</sequence>
<protein>
    <submittedName>
        <fullName evidence="3">VCBS repeat-containing protein</fullName>
    </submittedName>
</protein>
<proteinExistence type="predicted"/>
<dbReference type="PANTHER" id="PTHR44103">
    <property type="entry name" value="PROPROTEIN CONVERTASE P"/>
    <property type="match status" value="1"/>
</dbReference>
<organism evidence="3">
    <name type="scientific">Kribbella sp. HUAS MG21</name>
    <dbReference type="NCBI Taxonomy" id="3160966"/>
    <lineage>
        <taxon>Bacteria</taxon>
        <taxon>Bacillati</taxon>
        <taxon>Actinomycetota</taxon>
        <taxon>Actinomycetes</taxon>
        <taxon>Propionibacteriales</taxon>
        <taxon>Kribbellaceae</taxon>
        <taxon>Kribbella</taxon>
    </lineage>
</organism>
<dbReference type="AlphaFoldDB" id="A0AAU7T846"/>
<reference evidence="3" key="1">
    <citation type="submission" date="2024-06" db="EMBL/GenBank/DDBJ databases">
        <title>Kribbella sp. strain HUAS MG21 genome sequences.</title>
        <authorList>
            <person name="Mo P."/>
        </authorList>
    </citation>
    <scope>NUCLEOTIDE SEQUENCE</scope>
    <source>
        <strain evidence="3">HUAS MG21</strain>
    </source>
</reference>
<evidence type="ECO:0000256" key="1">
    <source>
        <dbReference type="ARBA" id="ARBA00022729"/>
    </source>
</evidence>
<feature type="chain" id="PRO_5043672331" evidence="2">
    <location>
        <begin position="32"/>
        <end position="300"/>
    </location>
</feature>
<dbReference type="SUPFAM" id="SSF69318">
    <property type="entry name" value="Integrin alpha N-terminal domain"/>
    <property type="match status" value="1"/>
</dbReference>
<dbReference type="Gene3D" id="2.130.10.130">
    <property type="entry name" value="Integrin alpha, N-terminal"/>
    <property type="match status" value="1"/>
</dbReference>
<accession>A0AAU7T846</accession>
<dbReference type="Gene3D" id="2.20.25.650">
    <property type="entry name" value="Tachylectin-2-like"/>
    <property type="match status" value="1"/>
</dbReference>
<evidence type="ECO:0000313" key="3">
    <source>
        <dbReference type="EMBL" id="XBV22922.1"/>
    </source>
</evidence>
<name>A0AAU7T846_9ACTN</name>
<keyword evidence="1 2" id="KW-0732">Signal</keyword>
<dbReference type="InterPro" id="IPR013517">
    <property type="entry name" value="FG-GAP"/>
</dbReference>
<dbReference type="Pfam" id="PF13517">
    <property type="entry name" value="FG-GAP_3"/>
    <property type="match status" value="2"/>
</dbReference>
<dbReference type="RefSeq" id="WP_350275761.1">
    <property type="nucleotide sequence ID" value="NZ_CP158165.1"/>
</dbReference>
<dbReference type="InterPro" id="IPR028994">
    <property type="entry name" value="Integrin_alpha_N"/>
</dbReference>
<gene>
    <name evidence="3" type="ORF">ABN611_30690</name>
</gene>
<feature type="signal peptide" evidence="2">
    <location>
        <begin position="1"/>
        <end position="31"/>
    </location>
</feature>
<dbReference type="PANTHER" id="PTHR44103:SF1">
    <property type="entry name" value="PROPROTEIN CONVERTASE P"/>
    <property type="match status" value="1"/>
</dbReference>